<protein>
    <submittedName>
        <fullName evidence="1">Predicted ester cyclase</fullName>
    </submittedName>
</protein>
<sequence length="151" mass="15615">MTSTGSTAADRDRATEIVDQWVAMWNGDTALAEAIISSGNRVHAALFDGGDGSALGGVSGMTSLVTEMRSLLPDLVFSIDVGPLVDGDHVVVRWVATGHYGGGVPGAAAPVGTEVTFHGTDILRLADGQVVEYWLNADTFALMSRLQVGAG</sequence>
<evidence type="ECO:0000313" key="1">
    <source>
        <dbReference type="EMBL" id="SMH51106.1"/>
    </source>
</evidence>
<gene>
    <name evidence="1" type="ORF">SAMN06295885_3700</name>
</gene>
<dbReference type="STRING" id="1891671.SAMN06295885_3700"/>
<dbReference type="OrthoDB" id="4153705at2"/>
<dbReference type="Pfam" id="PF07366">
    <property type="entry name" value="SnoaL"/>
    <property type="match status" value="1"/>
</dbReference>
<dbReference type="GO" id="GO:0030638">
    <property type="term" value="P:polyketide metabolic process"/>
    <property type="evidence" value="ECO:0007669"/>
    <property type="project" value="InterPro"/>
</dbReference>
<dbReference type="Proteomes" id="UP000193711">
    <property type="component" value="Unassembled WGS sequence"/>
</dbReference>
<reference evidence="2" key="1">
    <citation type="submission" date="2017-04" db="EMBL/GenBank/DDBJ databases">
        <authorList>
            <person name="Varghese N."/>
            <person name="Submissions S."/>
        </authorList>
    </citation>
    <scope>NUCLEOTIDE SEQUENCE [LARGE SCALE GENOMIC DNA]</scope>
    <source>
        <strain evidence="2">VKM Ac-2121</strain>
    </source>
</reference>
<proteinExistence type="predicted"/>
<accession>A0A1X7PHU6</accession>
<name>A0A1X7PHU6_9MICO</name>
<dbReference type="RefSeq" id="WP_085478075.1">
    <property type="nucleotide sequence ID" value="NZ_FXBM01000004.1"/>
</dbReference>
<organism evidence="1 2">
    <name type="scientific">Rathayibacter oskolensis</name>
    <dbReference type="NCBI Taxonomy" id="1891671"/>
    <lineage>
        <taxon>Bacteria</taxon>
        <taxon>Bacillati</taxon>
        <taxon>Actinomycetota</taxon>
        <taxon>Actinomycetes</taxon>
        <taxon>Micrococcales</taxon>
        <taxon>Microbacteriaceae</taxon>
        <taxon>Rathayibacter</taxon>
    </lineage>
</organism>
<dbReference type="Gene3D" id="3.10.450.50">
    <property type="match status" value="1"/>
</dbReference>
<dbReference type="EMBL" id="FXBM01000004">
    <property type="protein sequence ID" value="SMH51106.1"/>
    <property type="molecule type" value="Genomic_DNA"/>
</dbReference>
<dbReference type="InterPro" id="IPR009959">
    <property type="entry name" value="Cyclase_SnoaL-like"/>
</dbReference>
<keyword evidence="2" id="KW-1185">Reference proteome</keyword>
<evidence type="ECO:0000313" key="2">
    <source>
        <dbReference type="Proteomes" id="UP000193711"/>
    </source>
</evidence>
<dbReference type="AlphaFoldDB" id="A0A1X7PHU6"/>
<dbReference type="InterPro" id="IPR032710">
    <property type="entry name" value="NTF2-like_dom_sf"/>
</dbReference>
<dbReference type="SUPFAM" id="SSF54427">
    <property type="entry name" value="NTF2-like"/>
    <property type="match status" value="1"/>
</dbReference>